<comment type="caution">
    <text evidence="1">The sequence shown here is derived from an EMBL/GenBank/DDBJ whole genome shotgun (WGS) entry which is preliminary data.</text>
</comment>
<name>A0ACB8V7E9_9TELE</name>
<proteinExistence type="predicted"/>
<accession>A0ACB8V7E9</accession>
<evidence type="ECO:0000313" key="1">
    <source>
        <dbReference type="EMBL" id="KAI3351255.1"/>
    </source>
</evidence>
<dbReference type="EMBL" id="CM041554">
    <property type="protein sequence ID" value="KAI3351255.1"/>
    <property type="molecule type" value="Genomic_DNA"/>
</dbReference>
<protein>
    <submittedName>
        <fullName evidence="1">Uncharacterized protein</fullName>
    </submittedName>
</protein>
<organism evidence="1 2">
    <name type="scientific">Scortum barcoo</name>
    <name type="common">barcoo grunter</name>
    <dbReference type="NCBI Taxonomy" id="214431"/>
    <lineage>
        <taxon>Eukaryota</taxon>
        <taxon>Metazoa</taxon>
        <taxon>Chordata</taxon>
        <taxon>Craniata</taxon>
        <taxon>Vertebrata</taxon>
        <taxon>Euteleostomi</taxon>
        <taxon>Actinopterygii</taxon>
        <taxon>Neopterygii</taxon>
        <taxon>Teleostei</taxon>
        <taxon>Neoteleostei</taxon>
        <taxon>Acanthomorphata</taxon>
        <taxon>Eupercaria</taxon>
        <taxon>Centrarchiformes</taxon>
        <taxon>Terapontoidei</taxon>
        <taxon>Terapontidae</taxon>
        <taxon>Scortum</taxon>
    </lineage>
</organism>
<evidence type="ECO:0000313" key="2">
    <source>
        <dbReference type="Proteomes" id="UP000831701"/>
    </source>
</evidence>
<dbReference type="Proteomes" id="UP000831701">
    <property type="component" value="Chromosome 24"/>
</dbReference>
<reference evidence="1" key="1">
    <citation type="submission" date="2022-04" db="EMBL/GenBank/DDBJ databases">
        <title>Jade perch genome.</title>
        <authorList>
            <person name="Chao B."/>
        </authorList>
    </citation>
    <scope>NUCLEOTIDE SEQUENCE</scope>
    <source>
        <strain evidence="1">CB-2022</strain>
    </source>
</reference>
<gene>
    <name evidence="1" type="ORF">L3Q82_005804</name>
</gene>
<sequence>MEREIDRRIGAASAVMRRLSVYRTVVVKKELSRKAKLSIYRSIYVPTLTYGHELWGEKLGHSGGARESRCYLRIERSQLRWLGHLFRMPPGRLPRECSRHVPPGGGLGKTQDTLEKLCLSAGLGTPRGPPEELEEVSGDEGSLGISAQTAASATRSRTKRMKKMKMKIFTGPGHTSSNDAHCSVISCKYTLDESNGLRRGEGSAKESDCPIVTRLTDILNNNFKFIIVLGVMDKPDEVGERSNNSQFDNEIQHKGCPWLLGCSRTGDLVIVRGRPRFTISDSASPLCNDNKASVRDVSVSPKTQERENKGDEVVALSGSFSSLYRLTAVDDDQ</sequence>
<keyword evidence="2" id="KW-1185">Reference proteome</keyword>